<evidence type="ECO:0000313" key="3">
    <source>
        <dbReference type="Proteomes" id="UP000015241"/>
    </source>
</evidence>
<sequence>MTRGRRKDMSIPPSRALLQQRDYRARKARYVADLEERCKQMEEENARLKDQIDVLSAQLRAPGQSAPQRTSPSPEMAAATNDLMHTLSIAAHSIAHFKQVAFGPSSGSDPSSSSSLRLPPIQNHTPTSLATPSFTPSPLPQPHHRLPPSPRQRIELPPLHSIHRELFRGPGEPSSYPQQQARIPGPSQAGPSNSSYTDTECCGGYLDCHGLVEDDDDAQLTDDAPTSPESVNPAQRMSDVRSTRSSSGPEDASTSGGRLSQPQ</sequence>
<gene>
    <name evidence="2" type="ORF">FOMPIDRAFT_1112926</name>
</gene>
<name>S8EIL4_FOMSC</name>
<feature type="compositionally biased region" description="Polar residues" evidence="1">
    <location>
        <begin position="189"/>
        <end position="198"/>
    </location>
</feature>
<feature type="compositionally biased region" description="Polar residues" evidence="1">
    <location>
        <begin position="122"/>
        <end position="134"/>
    </location>
</feature>
<protein>
    <recommendedName>
        <fullName evidence="4">BZIP domain-containing protein</fullName>
    </recommendedName>
</protein>
<dbReference type="EMBL" id="KE504125">
    <property type="protein sequence ID" value="EPT05012.1"/>
    <property type="molecule type" value="Genomic_DNA"/>
</dbReference>
<organism evidence="2 3">
    <name type="scientific">Fomitopsis schrenkii</name>
    <name type="common">Brown rot fungus</name>
    <dbReference type="NCBI Taxonomy" id="2126942"/>
    <lineage>
        <taxon>Eukaryota</taxon>
        <taxon>Fungi</taxon>
        <taxon>Dikarya</taxon>
        <taxon>Basidiomycota</taxon>
        <taxon>Agaricomycotina</taxon>
        <taxon>Agaricomycetes</taxon>
        <taxon>Polyporales</taxon>
        <taxon>Fomitopsis</taxon>
    </lineage>
</organism>
<dbReference type="InterPro" id="IPR046347">
    <property type="entry name" value="bZIP_sf"/>
</dbReference>
<evidence type="ECO:0000313" key="2">
    <source>
        <dbReference type="EMBL" id="EPT05012.1"/>
    </source>
</evidence>
<evidence type="ECO:0008006" key="4">
    <source>
        <dbReference type="Google" id="ProtNLM"/>
    </source>
</evidence>
<feature type="compositionally biased region" description="Polar residues" evidence="1">
    <location>
        <begin position="243"/>
        <end position="263"/>
    </location>
</feature>
<dbReference type="OrthoDB" id="3365874at2759"/>
<evidence type="ECO:0000256" key="1">
    <source>
        <dbReference type="SAM" id="MobiDB-lite"/>
    </source>
</evidence>
<feature type="region of interest" description="Disordered" evidence="1">
    <location>
        <begin position="102"/>
        <end position="263"/>
    </location>
</feature>
<keyword evidence="3" id="KW-1185">Reference proteome</keyword>
<proteinExistence type="predicted"/>
<dbReference type="GO" id="GO:0003700">
    <property type="term" value="F:DNA-binding transcription factor activity"/>
    <property type="evidence" value="ECO:0007669"/>
    <property type="project" value="InterPro"/>
</dbReference>
<dbReference type="HOGENOM" id="CLU_066487_0_0_1"/>
<dbReference type="eggNOG" id="ENOG502RA38">
    <property type="taxonomic scope" value="Eukaryota"/>
</dbReference>
<dbReference type="Gene3D" id="1.20.5.170">
    <property type="match status" value="1"/>
</dbReference>
<feature type="compositionally biased region" description="Low complexity" evidence="1">
    <location>
        <begin position="103"/>
        <end position="115"/>
    </location>
</feature>
<feature type="region of interest" description="Disordered" evidence="1">
    <location>
        <begin position="55"/>
        <end position="76"/>
    </location>
</feature>
<reference evidence="2 3" key="1">
    <citation type="journal article" date="2012" name="Science">
        <title>The Paleozoic origin of enzymatic lignin decomposition reconstructed from 31 fungal genomes.</title>
        <authorList>
            <person name="Floudas D."/>
            <person name="Binder M."/>
            <person name="Riley R."/>
            <person name="Barry K."/>
            <person name="Blanchette R.A."/>
            <person name="Henrissat B."/>
            <person name="Martinez A.T."/>
            <person name="Otillar R."/>
            <person name="Spatafora J.W."/>
            <person name="Yadav J.S."/>
            <person name="Aerts A."/>
            <person name="Benoit I."/>
            <person name="Boyd A."/>
            <person name="Carlson A."/>
            <person name="Copeland A."/>
            <person name="Coutinho P.M."/>
            <person name="de Vries R.P."/>
            <person name="Ferreira P."/>
            <person name="Findley K."/>
            <person name="Foster B."/>
            <person name="Gaskell J."/>
            <person name="Glotzer D."/>
            <person name="Gorecki P."/>
            <person name="Heitman J."/>
            <person name="Hesse C."/>
            <person name="Hori C."/>
            <person name="Igarashi K."/>
            <person name="Jurgens J.A."/>
            <person name="Kallen N."/>
            <person name="Kersten P."/>
            <person name="Kohler A."/>
            <person name="Kuees U."/>
            <person name="Kumar T.K.A."/>
            <person name="Kuo A."/>
            <person name="LaButti K."/>
            <person name="Larrondo L.F."/>
            <person name="Lindquist E."/>
            <person name="Ling A."/>
            <person name="Lombard V."/>
            <person name="Lucas S."/>
            <person name="Lundell T."/>
            <person name="Martin R."/>
            <person name="McLaughlin D.J."/>
            <person name="Morgenstern I."/>
            <person name="Morin E."/>
            <person name="Murat C."/>
            <person name="Nagy L.G."/>
            <person name="Nolan M."/>
            <person name="Ohm R.A."/>
            <person name="Patyshakuliyeva A."/>
            <person name="Rokas A."/>
            <person name="Ruiz-Duenas F.J."/>
            <person name="Sabat G."/>
            <person name="Salamov A."/>
            <person name="Samejima M."/>
            <person name="Schmutz J."/>
            <person name="Slot J.C."/>
            <person name="St John F."/>
            <person name="Stenlid J."/>
            <person name="Sun H."/>
            <person name="Sun S."/>
            <person name="Syed K."/>
            <person name="Tsang A."/>
            <person name="Wiebenga A."/>
            <person name="Young D."/>
            <person name="Pisabarro A."/>
            <person name="Eastwood D.C."/>
            <person name="Martin F."/>
            <person name="Cullen D."/>
            <person name="Grigoriev I.V."/>
            <person name="Hibbett D.S."/>
        </authorList>
    </citation>
    <scope>NUCLEOTIDE SEQUENCE</scope>
    <source>
        <strain evidence="3">FP-58527</strain>
    </source>
</reference>
<dbReference type="InParanoid" id="S8EIL4"/>
<accession>S8EIL4</accession>
<dbReference type="SUPFAM" id="SSF57959">
    <property type="entry name" value="Leucine zipper domain"/>
    <property type="match status" value="1"/>
</dbReference>
<dbReference type="Proteomes" id="UP000015241">
    <property type="component" value="Unassembled WGS sequence"/>
</dbReference>
<dbReference type="AlphaFoldDB" id="S8EIL4"/>